<accession>M0CG17</accession>
<dbReference type="InterPro" id="IPR058415">
    <property type="entry name" value="DUF8102"/>
</dbReference>
<comment type="caution">
    <text evidence="3">The sequence shown here is derived from an EMBL/GenBank/DDBJ whole genome shotgun (WGS) entry which is preliminary data.</text>
</comment>
<dbReference type="Pfam" id="PF26404">
    <property type="entry name" value="DUF8102"/>
    <property type="match status" value="1"/>
</dbReference>
<proteinExistence type="predicted"/>
<keyword evidence="4" id="KW-1185">Reference proteome</keyword>
<feature type="domain" description="Domain of unknown function" evidence="2">
    <location>
        <begin position="2"/>
        <end position="168"/>
    </location>
</feature>
<name>M0CG17_9EURY</name>
<evidence type="ECO:0000313" key="3">
    <source>
        <dbReference type="EMBL" id="ELZ21563.1"/>
    </source>
</evidence>
<gene>
    <name evidence="3" type="ORF">C475_18601</name>
</gene>
<protein>
    <recommendedName>
        <fullName evidence="2">Domain of unknown function domain-containing protein</fullName>
    </recommendedName>
</protein>
<feature type="compositionally biased region" description="Basic and acidic residues" evidence="1">
    <location>
        <begin position="144"/>
        <end position="164"/>
    </location>
</feature>
<dbReference type="eggNOG" id="arCOG10137">
    <property type="taxonomic scope" value="Archaea"/>
</dbReference>
<dbReference type="EMBL" id="AOIU01000039">
    <property type="protein sequence ID" value="ELZ21563.1"/>
    <property type="molecule type" value="Genomic_DNA"/>
</dbReference>
<reference evidence="3 4" key="1">
    <citation type="journal article" date="2014" name="PLoS Genet.">
        <title>Phylogenetically driven sequencing of extremely halophilic archaea reveals strategies for static and dynamic osmo-response.</title>
        <authorList>
            <person name="Becker E.A."/>
            <person name="Seitzer P.M."/>
            <person name="Tritt A."/>
            <person name="Larsen D."/>
            <person name="Krusor M."/>
            <person name="Yao A.I."/>
            <person name="Wu D."/>
            <person name="Madern D."/>
            <person name="Eisen J.A."/>
            <person name="Darling A.E."/>
            <person name="Facciotti M.T."/>
        </authorList>
    </citation>
    <scope>NUCLEOTIDE SEQUENCE [LARGE SCALE GENOMIC DNA]</scope>
    <source>
        <strain evidence="3 4">2-9-1</strain>
    </source>
</reference>
<dbReference type="Proteomes" id="UP000011626">
    <property type="component" value="Unassembled WGS sequence"/>
</dbReference>
<feature type="compositionally biased region" description="Acidic residues" evidence="1">
    <location>
        <begin position="165"/>
        <end position="175"/>
    </location>
</feature>
<sequence>MRDRVRNGLLDFEVLLYCLDDRDVQTIFSEISGPTQMVDSPAREVRDGVLSALAFIYFGVTEFSHDQFDDLLEEAIETSSRRSSERRRGPHQWRAEADVDINVEWEIRAWRNDKLMEKLRSGDTLTDRELGMIVRHGDLDDEDWQHIREEIADGPPRDLDRLPEYEGDDEEISEE</sequence>
<evidence type="ECO:0000259" key="2">
    <source>
        <dbReference type="Pfam" id="PF26404"/>
    </source>
</evidence>
<evidence type="ECO:0000313" key="4">
    <source>
        <dbReference type="Proteomes" id="UP000011626"/>
    </source>
</evidence>
<organism evidence="3 4">
    <name type="scientific">Halosimplex carlsbadense 2-9-1</name>
    <dbReference type="NCBI Taxonomy" id="797114"/>
    <lineage>
        <taxon>Archaea</taxon>
        <taxon>Methanobacteriati</taxon>
        <taxon>Methanobacteriota</taxon>
        <taxon>Stenosarchaea group</taxon>
        <taxon>Halobacteria</taxon>
        <taxon>Halobacteriales</taxon>
        <taxon>Haloarculaceae</taxon>
        <taxon>Halosimplex</taxon>
    </lineage>
</organism>
<evidence type="ECO:0000256" key="1">
    <source>
        <dbReference type="SAM" id="MobiDB-lite"/>
    </source>
</evidence>
<feature type="region of interest" description="Disordered" evidence="1">
    <location>
        <begin position="144"/>
        <end position="175"/>
    </location>
</feature>
<dbReference type="AlphaFoldDB" id="M0CG17"/>